<keyword evidence="8 11" id="KW-0378">Hydrolase</keyword>
<evidence type="ECO:0000256" key="6">
    <source>
        <dbReference type="ARBA" id="ARBA00022670"/>
    </source>
</evidence>
<keyword evidence="4" id="KW-0963">Cytoplasm</keyword>
<dbReference type="InterPro" id="IPR001578">
    <property type="entry name" value="Peptidase_C12_UCH"/>
</dbReference>
<comment type="similarity">
    <text evidence="3 11 12">Belongs to the peptidase C12 family.</text>
</comment>
<comment type="subcellular location">
    <subcellularLocation>
        <location evidence="2">Cytoplasm</location>
    </subcellularLocation>
</comment>
<dbReference type="GO" id="GO:0016579">
    <property type="term" value="P:protein deubiquitination"/>
    <property type="evidence" value="ECO:0007669"/>
    <property type="project" value="TreeGrafter"/>
</dbReference>
<gene>
    <name evidence="14" type="ORF">HJG63_020257</name>
</gene>
<dbReference type="GO" id="GO:0004843">
    <property type="term" value="F:cysteine-type deubiquitinase activity"/>
    <property type="evidence" value="ECO:0007669"/>
    <property type="project" value="UniProtKB-UniRule"/>
</dbReference>
<keyword evidence="15" id="KW-1185">Reference proteome</keyword>
<name>A0A7J8DZW5_ROUAE</name>
<dbReference type="InterPro" id="IPR036959">
    <property type="entry name" value="Peptidase_C12_UCH_sf"/>
</dbReference>
<evidence type="ECO:0000256" key="5">
    <source>
        <dbReference type="ARBA" id="ARBA00022553"/>
    </source>
</evidence>
<keyword evidence="9 11" id="KW-0788">Thiol protease</keyword>
<dbReference type="SUPFAM" id="SSF54001">
    <property type="entry name" value="Cysteine proteinases"/>
    <property type="match status" value="1"/>
</dbReference>
<keyword evidence="7 11" id="KW-0833">Ubl conjugation pathway</keyword>
<evidence type="ECO:0000256" key="10">
    <source>
        <dbReference type="ARBA" id="ARBA00062672"/>
    </source>
</evidence>
<proteinExistence type="inferred from homology"/>
<evidence type="ECO:0000256" key="3">
    <source>
        <dbReference type="ARBA" id="ARBA00009326"/>
    </source>
</evidence>
<dbReference type="Pfam" id="PF01088">
    <property type="entry name" value="Peptidase_C12"/>
    <property type="match status" value="1"/>
</dbReference>
<evidence type="ECO:0000256" key="8">
    <source>
        <dbReference type="ARBA" id="ARBA00022801"/>
    </source>
</evidence>
<keyword evidence="5" id="KW-0597">Phosphoprotein</keyword>
<dbReference type="FunFam" id="3.40.532.10:FF:000005">
    <property type="entry name" value="Ubiquitin carboxyl-terminal hydrolase"/>
    <property type="match status" value="1"/>
</dbReference>
<dbReference type="PANTHER" id="PTHR10589:SF24">
    <property type="entry name" value="UBIQUITIN CARBOXYL-TERMINAL HYDROLASE ISOZYME L3"/>
    <property type="match status" value="1"/>
</dbReference>
<evidence type="ECO:0000256" key="2">
    <source>
        <dbReference type="ARBA" id="ARBA00004496"/>
    </source>
</evidence>
<keyword evidence="6 11" id="KW-0645">Protease</keyword>
<comment type="caution">
    <text evidence="14">The sequence shown here is derived from an EMBL/GenBank/DDBJ whole genome shotgun (WGS) entry which is preliminary data.</text>
</comment>
<dbReference type="GO" id="GO:0006511">
    <property type="term" value="P:ubiquitin-dependent protein catabolic process"/>
    <property type="evidence" value="ECO:0007669"/>
    <property type="project" value="UniProtKB-UniRule"/>
</dbReference>
<reference evidence="14 15" key="1">
    <citation type="journal article" date="2020" name="Nature">
        <title>Six reference-quality genomes reveal evolution of bat adaptations.</title>
        <authorList>
            <person name="Jebb D."/>
            <person name="Huang Z."/>
            <person name="Pippel M."/>
            <person name="Hughes G.M."/>
            <person name="Lavrichenko K."/>
            <person name="Devanna P."/>
            <person name="Winkler S."/>
            <person name="Jermiin L.S."/>
            <person name="Skirmuntt E.C."/>
            <person name="Katzourakis A."/>
            <person name="Burkitt-Gray L."/>
            <person name="Ray D.A."/>
            <person name="Sullivan K.A.M."/>
            <person name="Roscito J.G."/>
            <person name="Kirilenko B.M."/>
            <person name="Davalos L.M."/>
            <person name="Corthals A.P."/>
            <person name="Power M.L."/>
            <person name="Jones G."/>
            <person name="Ransome R.D."/>
            <person name="Dechmann D.K.N."/>
            <person name="Locatelli A.G."/>
            <person name="Puechmaille S.J."/>
            <person name="Fedrigo O."/>
            <person name="Jarvis E.D."/>
            <person name="Hiller M."/>
            <person name="Vernes S.C."/>
            <person name="Myers E.W."/>
            <person name="Teeling E.C."/>
        </authorList>
    </citation>
    <scope>NUCLEOTIDE SEQUENCE [LARGE SCALE GENOMIC DNA]</scope>
    <source>
        <strain evidence="14">MRouAeg1</strain>
        <tissue evidence="14">Muscle</tissue>
    </source>
</reference>
<evidence type="ECO:0000256" key="11">
    <source>
        <dbReference type="PROSITE-ProRule" id="PRU01393"/>
    </source>
</evidence>
<evidence type="ECO:0000259" key="13">
    <source>
        <dbReference type="PROSITE" id="PS52048"/>
    </source>
</evidence>
<accession>A0A7J8DZW5</accession>
<dbReference type="PANTHER" id="PTHR10589">
    <property type="entry name" value="UBIQUITIN CARBOXYL-TERMINAL HYDROLASE"/>
    <property type="match status" value="1"/>
</dbReference>
<feature type="domain" description="UCH catalytic" evidence="13">
    <location>
        <begin position="66"/>
        <end position="290"/>
    </location>
</feature>
<dbReference type="PRINTS" id="PR00707">
    <property type="entry name" value="UBCTHYDRLASE"/>
</dbReference>
<organism evidence="14 15">
    <name type="scientific">Rousettus aegyptiacus</name>
    <name type="common">Egyptian fruit bat</name>
    <name type="synonym">Pteropus aegyptiacus</name>
    <dbReference type="NCBI Taxonomy" id="9407"/>
    <lineage>
        <taxon>Eukaryota</taxon>
        <taxon>Metazoa</taxon>
        <taxon>Chordata</taxon>
        <taxon>Craniata</taxon>
        <taxon>Vertebrata</taxon>
        <taxon>Euteleostomi</taxon>
        <taxon>Mammalia</taxon>
        <taxon>Eutheria</taxon>
        <taxon>Laurasiatheria</taxon>
        <taxon>Chiroptera</taxon>
        <taxon>Yinpterochiroptera</taxon>
        <taxon>Pteropodoidea</taxon>
        <taxon>Pteropodidae</taxon>
        <taxon>Rousettinae</taxon>
        <taxon>Rousettus</taxon>
    </lineage>
</organism>
<dbReference type="AlphaFoldDB" id="A0A7J8DZW5"/>
<feature type="active site" description="Proton donor" evidence="11">
    <location>
        <position position="230"/>
    </location>
</feature>
<sequence>MYGFSGSEKEARVLASSSSFFSTPAGGGGLNGPRSRRAGAEAAAAATATAVRAAEWPGGGAMERQRWLPLEANPEVTNQFLKQLGLHPNWQFVDVYGMDPELLSMVPRPVCAVLLLFPITEKYEIFRTEEEEKIKSQGQDVTSSVYFMKQTISNACGTIGLIHAIANNKDKMHFESGSTLKKFLEESVSMSPEERARFLENYDAIRVTHETSAHEGQTETPSIDEKVDLHFIALVHVDGHLYELDGRKPFPINHGETSDDTLLEDAIEVCKKFMERDPDELRFNAIALSAA</sequence>
<dbReference type="CDD" id="cd09616">
    <property type="entry name" value="Peptidase_C12_UCH_L1_L3"/>
    <property type="match status" value="1"/>
</dbReference>
<dbReference type="EC" id="3.4.19.12" evidence="12"/>
<dbReference type="GO" id="GO:0005737">
    <property type="term" value="C:cytoplasm"/>
    <property type="evidence" value="ECO:0007669"/>
    <property type="project" value="UniProtKB-SubCell"/>
</dbReference>
<evidence type="ECO:0000256" key="12">
    <source>
        <dbReference type="RuleBase" id="RU361215"/>
    </source>
</evidence>
<dbReference type="InterPro" id="IPR057254">
    <property type="entry name" value="UCH_AS"/>
</dbReference>
<dbReference type="PROSITE" id="PS00140">
    <property type="entry name" value="UCH_1"/>
    <property type="match status" value="1"/>
</dbReference>
<evidence type="ECO:0000256" key="1">
    <source>
        <dbReference type="ARBA" id="ARBA00000707"/>
    </source>
</evidence>
<evidence type="ECO:0000256" key="4">
    <source>
        <dbReference type="ARBA" id="ARBA00022490"/>
    </source>
</evidence>
<dbReference type="InterPro" id="IPR038765">
    <property type="entry name" value="Papain-like_cys_pep_sf"/>
</dbReference>
<comment type="subunit">
    <text evidence="10">Preferentially binds diubiquitin; the interaction does not hydrolyze diubiquitin but, in vitro, inhibits the hydrolyzing activity on other substrates.</text>
</comment>
<protein>
    <recommendedName>
        <fullName evidence="12">Ubiquitin carboxyl-terminal hydrolase</fullName>
        <ecNumber evidence="12">3.4.19.12</ecNumber>
    </recommendedName>
</protein>
<evidence type="ECO:0000256" key="7">
    <source>
        <dbReference type="ARBA" id="ARBA00022786"/>
    </source>
</evidence>
<dbReference type="EMBL" id="JACASE010000011">
    <property type="protein sequence ID" value="KAF6428713.1"/>
    <property type="molecule type" value="Genomic_DNA"/>
</dbReference>
<dbReference type="Gene3D" id="3.40.532.10">
    <property type="entry name" value="Peptidase C12, ubiquitin carboxyl-terminal hydrolase"/>
    <property type="match status" value="1"/>
</dbReference>
<feature type="active site" description="Nucleophile" evidence="11">
    <location>
        <position position="156"/>
    </location>
</feature>
<evidence type="ECO:0000256" key="9">
    <source>
        <dbReference type="ARBA" id="ARBA00022807"/>
    </source>
</evidence>
<evidence type="ECO:0000313" key="15">
    <source>
        <dbReference type="Proteomes" id="UP000593571"/>
    </source>
</evidence>
<dbReference type="Proteomes" id="UP000593571">
    <property type="component" value="Unassembled WGS sequence"/>
</dbReference>
<comment type="catalytic activity">
    <reaction evidence="1 11 12">
        <text>Thiol-dependent hydrolysis of ester, thioester, amide, peptide and isopeptide bonds formed by the C-terminal Gly of ubiquitin (a 76-residue protein attached to proteins as an intracellular targeting signal).</text>
        <dbReference type="EC" id="3.4.19.12"/>
    </reaction>
</comment>
<evidence type="ECO:0000313" key="14">
    <source>
        <dbReference type="EMBL" id="KAF6428713.1"/>
    </source>
</evidence>
<dbReference type="PROSITE" id="PS52048">
    <property type="entry name" value="UCH_DOMAIN"/>
    <property type="match status" value="1"/>
</dbReference>
<feature type="site" description="Important for enzyme activity" evidence="11">
    <location>
        <position position="245"/>
    </location>
</feature>
<feature type="site" description="Transition state stabilizer" evidence="11">
    <location>
        <position position="150"/>
    </location>
</feature>